<dbReference type="EMBL" id="AP024597">
    <property type="protein sequence ID" value="BCU71414.1"/>
    <property type="molecule type" value="Genomic_DNA"/>
</dbReference>
<dbReference type="GeneID" id="66164435"/>
<dbReference type="SUPFAM" id="SSF49478">
    <property type="entry name" value="Cna protein B-type domain"/>
    <property type="match status" value="1"/>
</dbReference>
<accession>A0A8D5ZJB7</accession>
<dbReference type="Proteomes" id="UP000825123">
    <property type="component" value="Chromosome"/>
</dbReference>
<reference evidence="2 3" key="1">
    <citation type="submission" date="2021-04" db="EMBL/GenBank/DDBJ databases">
        <title>Complete genome sequence of Stygiolobus sp. KN-1.</title>
        <authorList>
            <person name="Nakamura K."/>
            <person name="Sakai H."/>
            <person name="Kurosawa N."/>
        </authorList>
    </citation>
    <scope>NUCLEOTIDE SEQUENCE [LARGE SCALE GENOMIC DNA]</scope>
    <source>
        <strain evidence="2 3">KN-1</strain>
    </source>
</reference>
<sequence>MGNSIYLVLALIVIILTAIGVYVTNSSYKTVIYSQNLGGTPLPNGEYKLVVKILVNYGPFGGGSRPLGSADIWLYYNGKFLNQTLTNSSGVAVFYVKPGGYTLLFTVFHITKNINVNGNTEVVLDYAYLKS</sequence>
<organism evidence="2 3">
    <name type="scientific">Stygiolobus caldivivus</name>
    <dbReference type="NCBI Taxonomy" id="2824673"/>
    <lineage>
        <taxon>Archaea</taxon>
        <taxon>Thermoproteota</taxon>
        <taxon>Thermoprotei</taxon>
        <taxon>Sulfolobales</taxon>
        <taxon>Sulfolobaceae</taxon>
        <taxon>Stygiolobus</taxon>
    </lineage>
</organism>
<dbReference type="AlphaFoldDB" id="A0A8D5ZJB7"/>
<evidence type="ECO:0000313" key="2">
    <source>
        <dbReference type="EMBL" id="BCU71414.1"/>
    </source>
</evidence>
<evidence type="ECO:0000256" key="1">
    <source>
        <dbReference type="SAM" id="Phobius"/>
    </source>
</evidence>
<keyword evidence="3" id="KW-1185">Reference proteome</keyword>
<dbReference type="KEGG" id="csty:KN1_27110"/>
<keyword evidence="1" id="KW-1133">Transmembrane helix</keyword>
<proteinExistence type="predicted"/>
<keyword evidence="1" id="KW-0812">Transmembrane</keyword>
<dbReference type="RefSeq" id="WP_221288152.1">
    <property type="nucleotide sequence ID" value="NZ_AP024597.1"/>
</dbReference>
<feature type="transmembrane region" description="Helical" evidence="1">
    <location>
        <begin position="6"/>
        <end position="24"/>
    </location>
</feature>
<evidence type="ECO:0000313" key="3">
    <source>
        <dbReference type="Proteomes" id="UP000825123"/>
    </source>
</evidence>
<protein>
    <submittedName>
        <fullName evidence="2">Uncharacterized protein</fullName>
    </submittedName>
</protein>
<keyword evidence="1" id="KW-0472">Membrane</keyword>
<gene>
    <name evidence="2" type="ORF">KN1_27110</name>
</gene>
<name>A0A8D5ZJB7_9CREN</name>